<proteinExistence type="predicted"/>
<accession>A0A8F1SA59</accession>
<dbReference type="AlphaFoldDB" id="A0A8F1SA59"/>
<dbReference type="RefSeq" id="WP_232736050.1">
    <property type="nucleotide sequence ID" value="NZ_CP076459.1"/>
</dbReference>
<sequence length="85" mass="9811">MTRSLTDRHVSENSHSYYMFSEEEVNKAFAALSSEIDFAKFFKDQAIKTLKNIDTSTASHQKSTMKNTSLLKALPKKRLTMHLRQ</sequence>
<protein>
    <submittedName>
        <fullName evidence="1">Uncharacterized protein</fullName>
    </submittedName>
</protein>
<evidence type="ECO:0000313" key="2">
    <source>
        <dbReference type="Proteomes" id="UP000677117"/>
    </source>
</evidence>
<dbReference type="EMBL" id="CP076459">
    <property type="protein sequence ID" value="QWQ31253.1"/>
    <property type="molecule type" value="Genomic_DNA"/>
</dbReference>
<organism evidence="1 2">
    <name type="scientific">Candidatus Minimicrobia vallesae</name>
    <dbReference type="NCBI Taxonomy" id="2841264"/>
    <lineage>
        <taxon>Bacteria</taxon>
        <taxon>Candidatus Saccharimonadota</taxon>
        <taxon>Candidatus Saccharimonadota incertae sedis</taxon>
        <taxon>Candidatus Minimicrobia</taxon>
    </lineage>
</organism>
<reference evidence="1" key="1">
    <citation type="submission" date="2021-06" db="EMBL/GenBank/DDBJ databases">
        <title>An adapted protocol for Saccharibacteria cultivation: two new species join this phylum of Candidate Phyla Radiations.</title>
        <authorList>
            <person name="Ibrahim A."/>
            <person name="Maatouk M."/>
            <person name="Raoult D."/>
            <person name="Bittar F."/>
        </authorList>
    </citation>
    <scope>NUCLEOTIDE SEQUENCE</scope>
    <source>
        <strain evidence="1">IHU2</strain>
    </source>
</reference>
<evidence type="ECO:0000313" key="1">
    <source>
        <dbReference type="EMBL" id="QWQ31253.1"/>
    </source>
</evidence>
<name>A0A8F1SA59_9BACT</name>
<gene>
    <name evidence="1" type="ORF">KOY49_03660</name>
</gene>
<dbReference type="Proteomes" id="UP000677117">
    <property type="component" value="Chromosome"/>
</dbReference>
<dbReference type="KEGG" id="mvl:KOY49_03660"/>
<keyword evidence="2" id="KW-1185">Reference proteome</keyword>